<dbReference type="InterPro" id="IPR029063">
    <property type="entry name" value="SAM-dependent_MTases_sf"/>
</dbReference>
<accession>A0A2A2M3B5</accession>
<organism evidence="1 2">
    <name type="scientific">Diploscapter pachys</name>
    <dbReference type="NCBI Taxonomy" id="2018661"/>
    <lineage>
        <taxon>Eukaryota</taxon>
        <taxon>Metazoa</taxon>
        <taxon>Ecdysozoa</taxon>
        <taxon>Nematoda</taxon>
        <taxon>Chromadorea</taxon>
        <taxon>Rhabditida</taxon>
        <taxon>Rhabditina</taxon>
        <taxon>Rhabditomorpha</taxon>
        <taxon>Rhabditoidea</taxon>
        <taxon>Rhabditidae</taxon>
        <taxon>Diploscapter</taxon>
    </lineage>
</organism>
<name>A0A2A2M3B5_9BILA</name>
<evidence type="ECO:0000313" key="1">
    <source>
        <dbReference type="EMBL" id="PAV92940.1"/>
    </source>
</evidence>
<evidence type="ECO:0000313" key="2">
    <source>
        <dbReference type="Proteomes" id="UP000218231"/>
    </source>
</evidence>
<evidence type="ECO:0008006" key="3">
    <source>
        <dbReference type="Google" id="ProtNLM"/>
    </source>
</evidence>
<reference evidence="1 2" key="1">
    <citation type="journal article" date="2017" name="Curr. Biol.">
        <title>Genome architecture and evolution of a unichromosomal asexual nematode.</title>
        <authorList>
            <person name="Fradin H."/>
            <person name="Zegar C."/>
            <person name="Gutwein M."/>
            <person name="Lucas J."/>
            <person name="Kovtun M."/>
            <person name="Corcoran D."/>
            <person name="Baugh L.R."/>
            <person name="Kiontke K."/>
            <person name="Gunsalus K."/>
            <person name="Fitch D.H."/>
            <person name="Piano F."/>
        </authorList>
    </citation>
    <scope>NUCLEOTIDE SEQUENCE [LARGE SCALE GENOMIC DNA]</scope>
    <source>
        <strain evidence="1">PF1309</strain>
    </source>
</reference>
<dbReference type="Gene3D" id="3.40.50.150">
    <property type="entry name" value="Vaccinia Virus protein VP39"/>
    <property type="match status" value="1"/>
</dbReference>
<gene>
    <name evidence="1" type="ORF">WR25_21509</name>
</gene>
<protein>
    <recommendedName>
        <fullName evidence="3">Methyltransferase type 11 domain-containing protein</fullName>
    </recommendedName>
</protein>
<proteinExistence type="predicted"/>
<dbReference type="Proteomes" id="UP000218231">
    <property type="component" value="Unassembled WGS sequence"/>
</dbReference>
<dbReference type="SUPFAM" id="SSF53335">
    <property type="entry name" value="S-adenosyl-L-methionine-dependent methyltransferases"/>
    <property type="match status" value="1"/>
</dbReference>
<dbReference type="AlphaFoldDB" id="A0A2A2M3B5"/>
<sequence length="158" mass="16733">MFFADPVAAFATLRTAASPGARLVFSCFRDRSDNVWASDLIEQVTGSRPQPFEGYAPGPFGFADRTATAAILTQAGWSVDSATRIDFAYVAGAGPDPVADAADFFYHIGPLASALKDAADPSLDDRLKSALQRYTADGIVALPASAWIWRATATGEQP</sequence>
<keyword evidence="2" id="KW-1185">Reference proteome</keyword>
<comment type="caution">
    <text evidence="1">The sequence shown here is derived from an EMBL/GenBank/DDBJ whole genome shotgun (WGS) entry which is preliminary data.</text>
</comment>
<dbReference type="EMBL" id="LIAE01005880">
    <property type="protein sequence ID" value="PAV92940.1"/>
    <property type="molecule type" value="Genomic_DNA"/>
</dbReference>